<evidence type="ECO:0000256" key="5">
    <source>
        <dbReference type="ARBA" id="ARBA00023070"/>
    </source>
</evidence>
<dbReference type="EMBL" id="JAHTBI010000084">
    <property type="protein sequence ID" value="MBV6289545.1"/>
    <property type="molecule type" value="Genomic_DNA"/>
</dbReference>
<keyword evidence="9" id="KW-1185">Reference proteome</keyword>
<organism evidence="8 9">
    <name type="scientific">Pseudomonas aegrilactucae</name>
    <dbReference type="NCBI Taxonomy" id="2854028"/>
    <lineage>
        <taxon>Bacteria</taxon>
        <taxon>Pseudomonadati</taxon>
        <taxon>Pseudomonadota</taxon>
        <taxon>Gammaproteobacteria</taxon>
        <taxon>Pseudomonadales</taxon>
        <taxon>Pseudomonadaceae</taxon>
        <taxon>Pseudomonas</taxon>
    </lineage>
</organism>
<dbReference type="EC" id="1.13.12.3" evidence="3"/>
<proteinExistence type="inferred from homology"/>
<dbReference type="RefSeq" id="WP_217977485.1">
    <property type="nucleotide sequence ID" value="NZ_JAHTBI010000084.1"/>
</dbReference>
<sequence>MTIGSTYNHPADIAATLADTPPGWSARFPNPPDLCFDYRRLLEQVGGIARVQRAEHRICIVGAGVTGLTAARELLRCGFTHITLIEKSHRIGGRHMTLVNNARPSAAPSTPFEMGAMRMPLFNRTGEAPKDGRSLMAYYASQFDLRLSDFPNPGTPAVRSTGIYLREGLLDGEGDPTLLIWTNTDGQTSPPTATLQQVHEKWRVFAQRMTATVAPVYGSEQWQDLWAAIVERYQAMSFRDLVRLPAIKAWNPETPGDFGGLGMSAAESAIFYAIGIGDGSWGAFYDVCSLYPLRTAIFGFSSHLQLVHGRVDEQGAPLDAPVPPNHGVRDSKGLRFASPTYLGLAALDECLLFMPLEHGGVSPYEHLCTRSDGLLTDSSVSGLRKLPNQQIRVQYQWHASNPQASTVLAEDFDSVIVTLPSWLIETSVRLEGFTPAMLPQPIIDAYKTAHWETSCKVYAPLKKSFLQRNRLIPQILVTDSFIHDVYAYGYNDHYAQDCILLSYTWEDDATKLASFSDEQLVHKCVQELDRILLRCTNIQAPISPYVDTRNARVQRWMTDRNALGCAKLYRAGTYYDAVSLMRYSREHAQHSGLYLAGESFSVDAGWTEPCLRTAIDAVINLCNNTQALFNGGFSMALYPHYRVQPRASWRGPFLQA</sequence>
<feature type="domain" description="Amine oxidase" evidence="7">
    <location>
        <begin position="66"/>
        <end position="617"/>
    </location>
</feature>
<dbReference type="GO" id="GO:0009851">
    <property type="term" value="P:auxin biosynthetic process"/>
    <property type="evidence" value="ECO:0007669"/>
    <property type="project" value="UniProtKB-KW"/>
</dbReference>
<comment type="catalytic activity">
    <reaction evidence="6">
        <text>L-tryptophan + O2 = indole-3-acetamide + CO2 + H2O</text>
        <dbReference type="Rhea" id="RHEA:16165"/>
        <dbReference type="ChEBI" id="CHEBI:15377"/>
        <dbReference type="ChEBI" id="CHEBI:15379"/>
        <dbReference type="ChEBI" id="CHEBI:16031"/>
        <dbReference type="ChEBI" id="CHEBI:16526"/>
        <dbReference type="ChEBI" id="CHEBI:57912"/>
        <dbReference type="EC" id="1.13.12.3"/>
    </reaction>
</comment>
<dbReference type="PANTHER" id="PTHR10742">
    <property type="entry name" value="FLAVIN MONOAMINE OXIDASE"/>
    <property type="match status" value="1"/>
</dbReference>
<dbReference type="InterPro" id="IPR050281">
    <property type="entry name" value="Flavin_monoamine_oxidase"/>
</dbReference>
<accession>A0A9Q3AFC0</accession>
<dbReference type="PANTHER" id="PTHR10742:SF410">
    <property type="entry name" value="LYSINE-SPECIFIC HISTONE DEMETHYLASE 2"/>
    <property type="match status" value="1"/>
</dbReference>
<dbReference type="GO" id="GO:0050361">
    <property type="term" value="F:tryptophan 2-monooxygenase activity"/>
    <property type="evidence" value="ECO:0007669"/>
    <property type="project" value="UniProtKB-EC"/>
</dbReference>
<gene>
    <name evidence="8" type="ORF">KUO17_21350</name>
</gene>
<dbReference type="InterPro" id="IPR002937">
    <property type="entry name" value="Amino_oxidase"/>
</dbReference>
<evidence type="ECO:0000256" key="2">
    <source>
        <dbReference type="ARBA" id="ARBA00005833"/>
    </source>
</evidence>
<name>A0A9Q3AFC0_9PSED</name>
<dbReference type="Proteomes" id="UP001106592">
    <property type="component" value="Unassembled WGS sequence"/>
</dbReference>
<evidence type="ECO:0000259" key="7">
    <source>
        <dbReference type="Pfam" id="PF01593"/>
    </source>
</evidence>
<evidence type="ECO:0000313" key="8">
    <source>
        <dbReference type="EMBL" id="MBV6289545.1"/>
    </source>
</evidence>
<evidence type="ECO:0000256" key="6">
    <source>
        <dbReference type="ARBA" id="ARBA00047321"/>
    </source>
</evidence>
<evidence type="ECO:0000256" key="3">
    <source>
        <dbReference type="ARBA" id="ARBA00012535"/>
    </source>
</evidence>
<protein>
    <recommendedName>
        <fullName evidence="4">Tryptophan 2-monooxygenase</fullName>
        <ecNumber evidence="3">1.13.12.3</ecNumber>
    </recommendedName>
</protein>
<dbReference type="Pfam" id="PF01593">
    <property type="entry name" value="Amino_oxidase"/>
    <property type="match status" value="1"/>
</dbReference>
<evidence type="ECO:0000313" key="9">
    <source>
        <dbReference type="Proteomes" id="UP001106592"/>
    </source>
</evidence>
<dbReference type="AlphaFoldDB" id="A0A9Q3AFC0"/>
<evidence type="ECO:0000256" key="1">
    <source>
        <dbReference type="ARBA" id="ARBA00004814"/>
    </source>
</evidence>
<comment type="caution">
    <text evidence="8">The sequence shown here is derived from an EMBL/GenBank/DDBJ whole genome shotgun (WGS) entry which is preliminary data.</text>
</comment>
<reference evidence="8" key="2">
    <citation type="journal article" date="2023" name="Plant Pathol.">
        <title>Dismantling and reorganizing Pseudomonas marginalis sensu#lato.</title>
        <authorList>
            <person name="Sawada H."/>
            <person name="Fujikawa T."/>
            <person name="Satou M."/>
        </authorList>
    </citation>
    <scope>NUCLEOTIDE SEQUENCE</scope>
    <source>
        <strain evidence="8">MAFF 301350</strain>
    </source>
</reference>
<keyword evidence="5" id="KW-0073">Auxin biosynthesis</keyword>
<evidence type="ECO:0000256" key="4">
    <source>
        <dbReference type="ARBA" id="ARBA00017871"/>
    </source>
</evidence>
<reference evidence="8" key="1">
    <citation type="journal article" date="2022" name="Int. J. Syst. Evol. Microbiol.">
        <title>Pseudomonas aegrilactucae sp. nov. and Pseudomonas morbosilactucae sp. nov., pathogens causing bacterial rot of lettuce in Japan.</title>
        <authorList>
            <person name="Sawada H."/>
            <person name="Fujikawa T."/>
            <person name="Satou M."/>
        </authorList>
    </citation>
    <scope>NUCLEOTIDE SEQUENCE</scope>
    <source>
        <strain evidence="8">MAFF 301350</strain>
    </source>
</reference>
<comment type="pathway">
    <text evidence="1">Plant hormone metabolism; auxin biosynthesis.</text>
</comment>
<comment type="similarity">
    <text evidence="2">Belongs to the tryptophan 2-monooxygenase family.</text>
</comment>